<accession>A0ABY7K1Y4</accession>
<dbReference type="Pfam" id="PF17933">
    <property type="entry name" value="TetR_C_25"/>
    <property type="match status" value="1"/>
</dbReference>
<dbReference type="Gene3D" id="1.10.357.10">
    <property type="entry name" value="Tetracycline Repressor, domain 2"/>
    <property type="match status" value="1"/>
</dbReference>
<protein>
    <submittedName>
        <fullName evidence="4">TetR/AcrR family transcriptional regulator</fullName>
    </submittedName>
</protein>
<evidence type="ECO:0000313" key="5">
    <source>
        <dbReference type="Proteomes" id="UP001164693"/>
    </source>
</evidence>
<gene>
    <name evidence="4" type="ORF">M6B22_08030</name>
</gene>
<evidence type="ECO:0000313" key="4">
    <source>
        <dbReference type="EMBL" id="WAX58699.1"/>
    </source>
</evidence>
<keyword evidence="5" id="KW-1185">Reference proteome</keyword>
<sequence>MHSAHDLTAAATIRDAAMGLFAERGLAGVTVRDIAAAAAVSPALVIHHYGSKAGLKNAVDQRAIELLMAVFPVESADPLDPDAFSAMSEVMVDLIDTHPSLMPYLRRLLIDGGPAADALFRMLYDGTVASLAALEAAGLLAPTADAALRAAFLLVNDLGAAILREQLRAVVGVDPLSRAGIGRWGDTVMEVYGGMFARARAKSSPAKGKGRKS</sequence>
<organism evidence="4 5">
    <name type="scientific">Jatrophihabitans cynanchi</name>
    <dbReference type="NCBI Taxonomy" id="2944128"/>
    <lineage>
        <taxon>Bacteria</taxon>
        <taxon>Bacillati</taxon>
        <taxon>Actinomycetota</taxon>
        <taxon>Actinomycetes</taxon>
        <taxon>Jatrophihabitantales</taxon>
        <taxon>Jatrophihabitantaceae</taxon>
        <taxon>Jatrophihabitans</taxon>
    </lineage>
</organism>
<feature type="domain" description="HTH tetR-type" evidence="3">
    <location>
        <begin position="7"/>
        <end position="67"/>
    </location>
</feature>
<dbReference type="Pfam" id="PF00440">
    <property type="entry name" value="TetR_N"/>
    <property type="match status" value="1"/>
</dbReference>
<dbReference type="InterPro" id="IPR050109">
    <property type="entry name" value="HTH-type_TetR-like_transc_reg"/>
</dbReference>
<feature type="DNA-binding region" description="H-T-H motif" evidence="2">
    <location>
        <begin position="30"/>
        <end position="49"/>
    </location>
</feature>
<dbReference type="EMBL" id="CP097463">
    <property type="protein sequence ID" value="WAX58699.1"/>
    <property type="molecule type" value="Genomic_DNA"/>
</dbReference>
<dbReference type="PANTHER" id="PTHR30055">
    <property type="entry name" value="HTH-TYPE TRANSCRIPTIONAL REGULATOR RUTR"/>
    <property type="match status" value="1"/>
</dbReference>
<dbReference type="SUPFAM" id="SSF46689">
    <property type="entry name" value="Homeodomain-like"/>
    <property type="match status" value="1"/>
</dbReference>
<dbReference type="RefSeq" id="WP_269445243.1">
    <property type="nucleotide sequence ID" value="NZ_CP097463.1"/>
</dbReference>
<proteinExistence type="predicted"/>
<evidence type="ECO:0000256" key="2">
    <source>
        <dbReference type="PROSITE-ProRule" id="PRU00335"/>
    </source>
</evidence>
<dbReference type="Proteomes" id="UP001164693">
    <property type="component" value="Chromosome"/>
</dbReference>
<dbReference type="InterPro" id="IPR041484">
    <property type="entry name" value="TetR_C_25"/>
</dbReference>
<keyword evidence="1 2" id="KW-0238">DNA-binding</keyword>
<evidence type="ECO:0000256" key="1">
    <source>
        <dbReference type="ARBA" id="ARBA00023125"/>
    </source>
</evidence>
<reference evidence="4" key="1">
    <citation type="submission" date="2022-05" db="EMBL/GenBank/DDBJ databases">
        <title>Jatrophihabitans sp. SB3-54 whole genome sequence.</title>
        <authorList>
            <person name="Suh M.K."/>
            <person name="Eom M.K."/>
            <person name="Kim J.S."/>
            <person name="Kim H.S."/>
            <person name="Do H.E."/>
            <person name="Shin Y.K."/>
            <person name="Lee J.-S."/>
        </authorList>
    </citation>
    <scope>NUCLEOTIDE SEQUENCE</scope>
    <source>
        <strain evidence="4">SB3-54</strain>
    </source>
</reference>
<evidence type="ECO:0000259" key="3">
    <source>
        <dbReference type="PROSITE" id="PS50977"/>
    </source>
</evidence>
<dbReference type="InterPro" id="IPR001647">
    <property type="entry name" value="HTH_TetR"/>
</dbReference>
<dbReference type="InterPro" id="IPR009057">
    <property type="entry name" value="Homeodomain-like_sf"/>
</dbReference>
<dbReference type="PRINTS" id="PR00455">
    <property type="entry name" value="HTHTETR"/>
</dbReference>
<name>A0ABY7K1Y4_9ACTN</name>
<dbReference type="PANTHER" id="PTHR30055:SF146">
    <property type="entry name" value="HTH-TYPE TRANSCRIPTIONAL DUAL REGULATOR CECR"/>
    <property type="match status" value="1"/>
</dbReference>
<dbReference type="PROSITE" id="PS50977">
    <property type="entry name" value="HTH_TETR_2"/>
    <property type="match status" value="1"/>
</dbReference>